<organism evidence="4 5">
    <name type="scientific">Phytophthora aleatoria</name>
    <dbReference type="NCBI Taxonomy" id="2496075"/>
    <lineage>
        <taxon>Eukaryota</taxon>
        <taxon>Sar</taxon>
        <taxon>Stramenopiles</taxon>
        <taxon>Oomycota</taxon>
        <taxon>Peronosporomycetes</taxon>
        <taxon>Peronosporales</taxon>
        <taxon>Peronosporaceae</taxon>
        <taxon>Phytophthora</taxon>
    </lineage>
</organism>
<dbReference type="EMBL" id="JAENGY010000190">
    <property type="protein sequence ID" value="KAG6970144.1"/>
    <property type="molecule type" value="Genomic_DNA"/>
</dbReference>
<keyword evidence="1" id="KW-0645">Protease</keyword>
<gene>
    <name evidence="4" type="ORF">JG688_00005002</name>
</gene>
<evidence type="ECO:0000313" key="5">
    <source>
        <dbReference type="Proteomes" id="UP000709295"/>
    </source>
</evidence>
<dbReference type="Proteomes" id="UP000709295">
    <property type="component" value="Unassembled WGS sequence"/>
</dbReference>
<evidence type="ECO:0000313" key="4">
    <source>
        <dbReference type="EMBL" id="KAG6970144.1"/>
    </source>
</evidence>
<dbReference type="GO" id="GO:0008234">
    <property type="term" value="F:cysteine-type peptidase activity"/>
    <property type="evidence" value="ECO:0007669"/>
    <property type="project" value="InterPro"/>
</dbReference>
<evidence type="ECO:0000256" key="1">
    <source>
        <dbReference type="ARBA" id="ARBA00022670"/>
    </source>
</evidence>
<dbReference type="InterPro" id="IPR003653">
    <property type="entry name" value="Peptidase_C48_C"/>
</dbReference>
<comment type="caution">
    <text evidence="4">The sequence shown here is derived from an EMBL/GenBank/DDBJ whole genome shotgun (WGS) entry which is preliminary data.</text>
</comment>
<name>A0A8J5JDC7_9STRA</name>
<protein>
    <recommendedName>
        <fullName evidence="3">Ubiquitin-like protease family profile domain-containing protein</fullName>
    </recommendedName>
</protein>
<keyword evidence="2" id="KW-0378">Hydrolase</keyword>
<dbReference type="AlphaFoldDB" id="A0A8J5JDC7"/>
<proteinExistence type="predicted"/>
<dbReference type="Pfam" id="PF02902">
    <property type="entry name" value="Peptidase_C48"/>
    <property type="match status" value="1"/>
</dbReference>
<keyword evidence="5" id="KW-1185">Reference proteome</keyword>
<dbReference type="PROSITE" id="PS50600">
    <property type="entry name" value="ULP_PROTEASE"/>
    <property type="match status" value="1"/>
</dbReference>
<evidence type="ECO:0000256" key="2">
    <source>
        <dbReference type="ARBA" id="ARBA00022801"/>
    </source>
</evidence>
<feature type="domain" description="Ubiquitin-like protease family profile" evidence="3">
    <location>
        <begin position="60"/>
        <end position="200"/>
    </location>
</feature>
<reference evidence="4" key="1">
    <citation type="submission" date="2021-01" db="EMBL/GenBank/DDBJ databases">
        <title>Phytophthora aleatoria, a newly-described species from Pinus radiata is distinct from Phytophthora cactorum isolates based on comparative genomics.</title>
        <authorList>
            <person name="Mcdougal R."/>
            <person name="Panda P."/>
            <person name="Williams N."/>
            <person name="Studholme D.J."/>
        </authorList>
    </citation>
    <scope>NUCLEOTIDE SEQUENCE</scope>
    <source>
        <strain evidence="4">NZFS 4037</strain>
    </source>
</reference>
<evidence type="ECO:0000259" key="3">
    <source>
        <dbReference type="PROSITE" id="PS50600"/>
    </source>
</evidence>
<sequence>MMAMQFIWSLAKICTDGMSSYSWLMGSVDAKFKDEGAAEIADKALGSWPCARLEGFGSDFTLEWAHVYCVRADSWFNDNLVAAFVKTLANKYSNNTTIFLPALKTPASARGKHIPPPTLNLVVGATEQFVFMPLNINSSHWTCLVLDSATKTIYCYDSMDKRSHHNLSLHHPYQITSVHSPLQNDGHNCGLFICLFFWHRLAKEVGSDYTESGLMRRRWDILRMALPATKTSTTTD</sequence>
<dbReference type="GO" id="GO:0006508">
    <property type="term" value="P:proteolysis"/>
    <property type="evidence" value="ECO:0007669"/>
    <property type="project" value="UniProtKB-KW"/>
</dbReference>
<accession>A0A8J5JDC7</accession>